<evidence type="ECO:0008006" key="4">
    <source>
        <dbReference type="Google" id="ProtNLM"/>
    </source>
</evidence>
<dbReference type="AlphaFoldDB" id="A0A7W9JEZ1"/>
<evidence type="ECO:0000313" key="2">
    <source>
        <dbReference type="EMBL" id="MBB5840881.1"/>
    </source>
</evidence>
<evidence type="ECO:0000256" key="1">
    <source>
        <dbReference type="SAM" id="MobiDB-lite"/>
    </source>
</evidence>
<gene>
    <name evidence="2" type="ORF">HDA39_007615</name>
</gene>
<reference evidence="2 3" key="1">
    <citation type="submission" date="2020-08" db="EMBL/GenBank/DDBJ databases">
        <title>Sequencing the genomes of 1000 actinobacteria strains.</title>
        <authorList>
            <person name="Klenk H.-P."/>
        </authorList>
    </citation>
    <scope>NUCLEOTIDE SEQUENCE [LARGE SCALE GENOMIC DNA]</scope>
    <source>
        <strain evidence="2 3">DSM 28967</strain>
    </source>
</reference>
<sequence length="178" mass="17505">MEEAVARVALSYEACQLAETAGAAVPAAAEELGAARAVLEAADRYVESVVALARLRGSSWQEIAAALGRSEQAVRAQHPPRAGRGAAVGGGSAAGGGSAGRGDAAGGGDAAGRGSAAGGGDAAGRGSAAGGGGDWWREHLLCDPAEAAFDLDDWVRRHLDGDPGPAPVSGVLRRQATV</sequence>
<dbReference type="RefSeq" id="WP_184803549.1">
    <property type="nucleotide sequence ID" value="NZ_JACHMY010000001.1"/>
</dbReference>
<organism evidence="2 3">
    <name type="scientific">Kribbella italica</name>
    <dbReference type="NCBI Taxonomy" id="1540520"/>
    <lineage>
        <taxon>Bacteria</taxon>
        <taxon>Bacillati</taxon>
        <taxon>Actinomycetota</taxon>
        <taxon>Actinomycetes</taxon>
        <taxon>Propionibacteriales</taxon>
        <taxon>Kribbellaceae</taxon>
        <taxon>Kribbella</taxon>
    </lineage>
</organism>
<dbReference type="Proteomes" id="UP000549971">
    <property type="component" value="Unassembled WGS sequence"/>
</dbReference>
<comment type="caution">
    <text evidence="2">The sequence shown here is derived from an EMBL/GenBank/DDBJ whole genome shotgun (WGS) entry which is preliminary data.</text>
</comment>
<accession>A0A7W9JEZ1</accession>
<name>A0A7W9JEZ1_9ACTN</name>
<protein>
    <recommendedName>
        <fullName evidence="4">RNA polymerase subunit sigma-70</fullName>
    </recommendedName>
</protein>
<feature type="compositionally biased region" description="Gly residues" evidence="1">
    <location>
        <begin position="86"/>
        <end position="130"/>
    </location>
</feature>
<proteinExistence type="predicted"/>
<dbReference type="EMBL" id="JACHMY010000001">
    <property type="protein sequence ID" value="MBB5840881.1"/>
    <property type="molecule type" value="Genomic_DNA"/>
</dbReference>
<keyword evidence="3" id="KW-1185">Reference proteome</keyword>
<evidence type="ECO:0000313" key="3">
    <source>
        <dbReference type="Proteomes" id="UP000549971"/>
    </source>
</evidence>
<feature type="region of interest" description="Disordered" evidence="1">
    <location>
        <begin position="71"/>
        <end position="130"/>
    </location>
</feature>